<reference evidence="5" key="1">
    <citation type="submission" date="2021-03" db="EMBL/GenBank/DDBJ databases">
        <title>novel species isolated from a fishpond in China.</title>
        <authorList>
            <person name="Lu H."/>
            <person name="Cai Z."/>
        </authorList>
    </citation>
    <scope>NUCLEOTIDE SEQUENCE</scope>
    <source>
        <strain evidence="5">JCM 30855</strain>
    </source>
</reference>
<organism evidence="5 6">
    <name type="scientific">Bowmanella dokdonensis</name>
    <dbReference type="NCBI Taxonomy" id="751969"/>
    <lineage>
        <taxon>Bacteria</taxon>
        <taxon>Pseudomonadati</taxon>
        <taxon>Pseudomonadota</taxon>
        <taxon>Gammaproteobacteria</taxon>
        <taxon>Alteromonadales</taxon>
        <taxon>Alteromonadaceae</taxon>
        <taxon>Bowmanella</taxon>
    </lineage>
</organism>
<evidence type="ECO:0000313" key="5">
    <source>
        <dbReference type="EMBL" id="MBN7826992.1"/>
    </source>
</evidence>
<dbReference type="InterPro" id="IPR013783">
    <property type="entry name" value="Ig-like_fold"/>
</dbReference>
<evidence type="ECO:0000259" key="4">
    <source>
        <dbReference type="PROSITE" id="PS51127"/>
    </source>
</evidence>
<dbReference type="Proteomes" id="UP000664654">
    <property type="component" value="Unassembled WGS sequence"/>
</dbReference>
<dbReference type="AlphaFoldDB" id="A0A939DRF1"/>
<dbReference type="Gene3D" id="2.60.40.10">
    <property type="entry name" value="Immunoglobulins"/>
    <property type="match status" value="5"/>
</dbReference>
<feature type="region of interest" description="Disordered" evidence="2">
    <location>
        <begin position="715"/>
        <end position="738"/>
    </location>
</feature>
<dbReference type="EMBL" id="JAFKCV010000012">
    <property type="protein sequence ID" value="MBN7826992.1"/>
    <property type="molecule type" value="Genomic_DNA"/>
</dbReference>
<dbReference type="PANTHER" id="PTHR39576">
    <property type="entry name" value="ATTACHING AND EFFACING PROTEIN HOMOLOG-RELATED-RELATED"/>
    <property type="match status" value="1"/>
</dbReference>
<dbReference type="InterPro" id="IPR003344">
    <property type="entry name" value="Big_1_dom"/>
</dbReference>
<sequence length="738" mass="74423">MTSTLKAAAICLLSMSLIACGGGGSLGTDGGNGGGSTAPVTIDFRVVDASGTAVDPTSSQLTSANPWTIQATVSQDGSALSGQLVTFTMPVGGYATFNPASGTATTDSQGIASMGLRAGDVAGGFSVVARTGESNDFTLNLTSAGDGSAGEDQPASLQAFAENLQLGSSGSGQTVIIASVKNDNNNAMEGVAVQFSSDSGLLEVTEPVTLADGTARAILTTPNDPENRDITVTAASGNLSSSVIVKVVGTEISISGTRSVTVNSASTLTVALTNSEGNPIANRQVTLTAGDNSRLSATGGSRGENNALLVMTNVNGVATVTYESDSAGSDTIQASALNSSDSFDITIQQDDFTFSSVPSDDVALNETASLTVTWLQNGSPLVGGLVSLTTSRGVITSANPVATNASGQVSFTLESNNAGIASLTASGDDGSGSEVTVTTEVAFVATQSSTLVADASPDIIGADGDTSTITAVVRDNSGNLVKGAVVNFNVSDVSTGSISPNQATTNSKGVATTIFTSGSVTSQEAVVISAVVSGTPSANDTVTLTVGGQAFDVSLGTGSLIQKPDDVTYLKEFAVFVSDTVGSPVPNVDLTLSATPVKFNQGGVYRKGFWIWNAALEVWETQVTAVCPNEDINGNGFLDAGEDNNGDGQLTPGIVGTISFSDGDSTDENGQANLDYRYPREYGAWYDAEIGVFAQSAGSEAKESMKYTLGVAADDLSNEASPPPNSPYGLNADCSSTD</sequence>
<gene>
    <name evidence="5" type="ORF">J0A66_17295</name>
</gene>
<dbReference type="InterPro" id="IPR051715">
    <property type="entry name" value="Intimin-Invasin_domain"/>
</dbReference>
<dbReference type="InterPro" id="IPR008964">
    <property type="entry name" value="Invasin/intimin_cell_adhesion"/>
</dbReference>
<evidence type="ECO:0000256" key="2">
    <source>
        <dbReference type="SAM" id="MobiDB-lite"/>
    </source>
</evidence>
<keyword evidence="6" id="KW-1185">Reference proteome</keyword>
<name>A0A939DRF1_9ALTE</name>
<keyword evidence="3" id="KW-0732">Signal</keyword>
<evidence type="ECO:0000256" key="3">
    <source>
        <dbReference type="SAM" id="SignalP"/>
    </source>
</evidence>
<accession>A0A939DRF1</accession>
<comment type="caution">
    <text evidence="5">The sequence shown here is derived from an EMBL/GenBank/DDBJ whole genome shotgun (WGS) entry which is preliminary data.</text>
</comment>
<protein>
    <submittedName>
        <fullName evidence="5">Ig-like domain-containing protein</fullName>
    </submittedName>
</protein>
<dbReference type="GO" id="GO:0009279">
    <property type="term" value="C:cell outer membrane"/>
    <property type="evidence" value="ECO:0007669"/>
    <property type="project" value="TreeGrafter"/>
</dbReference>
<dbReference type="PANTHER" id="PTHR39576:SF2">
    <property type="entry name" value="ATTACHING AND EFFACING PROTEIN HOMOLOG-RELATED"/>
    <property type="match status" value="1"/>
</dbReference>
<dbReference type="PROSITE" id="PS51127">
    <property type="entry name" value="BIG1"/>
    <property type="match status" value="2"/>
</dbReference>
<feature type="signal peptide" evidence="3">
    <location>
        <begin position="1"/>
        <end position="21"/>
    </location>
</feature>
<feature type="domain" description="Big-1" evidence="4">
    <location>
        <begin position="450"/>
        <end position="545"/>
    </location>
</feature>
<feature type="domain" description="Big-1" evidence="4">
    <location>
        <begin position="249"/>
        <end position="348"/>
    </location>
</feature>
<dbReference type="PROSITE" id="PS51257">
    <property type="entry name" value="PROKAR_LIPOPROTEIN"/>
    <property type="match status" value="1"/>
</dbReference>
<feature type="chain" id="PRO_5037233890" evidence="3">
    <location>
        <begin position="22"/>
        <end position="738"/>
    </location>
</feature>
<comment type="similarity">
    <text evidence="1">Belongs to the intimin/invasin family.</text>
</comment>
<dbReference type="Pfam" id="PF02369">
    <property type="entry name" value="Big_1"/>
    <property type="match status" value="1"/>
</dbReference>
<proteinExistence type="inferred from homology"/>
<dbReference type="SUPFAM" id="SSF49373">
    <property type="entry name" value="Invasin/intimin cell-adhesion fragments"/>
    <property type="match status" value="5"/>
</dbReference>
<dbReference type="RefSeq" id="WP_206575103.1">
    <property type="nucleotide sequence ID" value="NZ_JAFKCV010000012.1"/>
</dbReference>
<dbReference type="SMART" id="SM00634">
    <property type="entry name" value="BID_1"/>
    <property type="match status" value="5"/>
</dbReference>
<evidence type="ECO:0000313" key="6">
    <source>
        <dbReference type="Proteomes" id="UP000664654"/>
    </source>
</evidence>
<evidence type="ECO:0000256" key="1">
    <source>
        <dbReference type="ARBA" id="ARBA00010116"/>
    </source>
</evidence>